<evidence type="ECO:0000313" key="2">
    <source>
        <dbReference type="EMBL" id="KZP22616.1"/>
    </source>
</evidence>
<name>A0A167U2T7_9AGAM</name>
<protein>
    <submittedName>
        <fullName evidence="1">Uncharacterized protein</fullName>
    </submittedName>
</protein>
<sequence>MPILDTIPERLNRQVRFGNTLPHPPTHIVLQVLHALIQLILAAHSCPGCAPSRPALPYAYVVCTSSRGLQHKGG</sequence>
<reference evidence="1 3" key="1">
    <citation type="journal article" date="2016" name="Mol. Biol. Evol.">
        <title>Comparative Genomics of Early-Diverging Mushroom-Forming Fungi Provides Insights into the Origins of Lignocellulose Decay Capabilities.</title>
        <authorList>
            <person name="Nagy L.G."/>
            <person name="Riley R."/>
            <person name="Tritt A."/>
            <person name="Adam C."/>
            <person name="Daum C."/>
            <person name="Floudas D."/>
            <person name="Sun H."/>
            <person name="Yadav J.S."/>
            <person name="Pangilinan J."/>
            <person name="Larsson K.H."/>
            <person name="Matsuura K."/>
            <person name="Barry K."/>
            <person name="Labutti K."/>
            <person name="Kuo R."/>
            <person name="Ohm R.A."/>
            <person name="Bhattacharya S.S."/>
            <person name="Shirouzu T."/>
            <person name="Yoshinaga Y."/>
            <person name="Martin F.M."/>
            <person name="Grigoriev I.V."/>
            <person name="Hibbett D.S."/>
        </authorList>
    </citation>
    <scope>NUCLEOTIDE SEQUENCE [LARGE SCALE GENOMIC DNA]</scope>
    <source>
        <strain evidence="1 3">CBS 109695</strain>
    </source>
</reference>
<accession>A0A167U2T7</accession>
<organism evidence="1 3">
    <name type="scientific">Athelia psychrophila</name>
    <dbReference type="NCBI Taxonomy" id="1759441"/>
    <lineage>
        <taxon>Eukaryota</taxon>
        <taxon>Fungi</taxon>
        <taxon>Dikarya</taxon>
        <taxon>Basidiomycota</taxon>
        <taxon>Agaricomycotina</taxon>
        <taxon>Agaricomycetes</taxon>
        <taxon>Agaricomycetidae</taxon>
        <taxon>Atheliales</taxon>
        <taxon>Atheliaceae</taxon>
        <taxon>Athelia</taxon>
    </lineage>
</organism>
<gene>
    <name evidence="2" type="ORF">FIBSPDRAFT_859380</name>
    <name evidence="1" type="ORF">FIBSPDRAFT_879372</name>
</gene>
<dbReference type="Proteomes" id="UP000076532">
    <property type="component" value="Unassembled WGS sequence"/>
</dbReference>
<dbReference type="EMBL" id="KV418046">
    <property type="protein sequence ID" value="KZP03539.1"/>
    <property type="molecule type" value="Genomic_DNA"/>
</dbReference>
<proteinExistence type="predicted"/>
<keyword evidence="3" id="KW-1185">Reference proteome</keyword>
<evidence type="ECO:0000313" key="3">
    <source>
        <dbReference type="Proteomes" id="UP000076532"/>
    </source>
</evidence>
<dbReference type="AlphaFoldDB" id="A0A167U2T7"/>
<dbReference type="EMBL" id="KV417538">
    <property type="protein sequence ID" value="KZP22616.1"/>
    <property type="molecule type" value="Genomic_DNA"/>
</dbReference>
<evidence type="ECO:0000313" key="1">
    <source>
        <dbReference type="EMBL" id="KZP03539.1"/>
    </source>
</evidence>